<comment type="caution">
    <text evidence="3">The sequence shown here is derived from an EMBL/GenBank/DDBJ whole genome shotgun (WGS) entry which is preliminary data.</text>
</comment>
<keyword evidence="1" id="KW-0611">Plant defense</keyword>
<protein>
    <recommendedName>
        <fullName evidence="2">Disease resistance protein At4g27190-like leucine-rich repeats domain-containing protein</fullName>
    </recommendedName>
</protein>
<dbReference type="EMBL" id="JBGMDY010000004">
    <property type="protein sequence ID" value="KAL2337370.1"/>
    <property type="molecule type" value="Genomic_DNA"/>
</dbReference>
<evidence type="ECO:0000259" key="2">
    <source>
        <dbReference type="Pfam" id="PF23247"/>
    </source>
</evidence>
<dbReference type="SUPFAM" id="SSF52047">
    <property type="entry name" value="RNI-like"/>
    <property type="match status" value="1"/>
</dbReference>
<dbReference type="InterPro" id="IPR032675">
    <property type="entry name" value="LRR_dom_sf"/>
</dbReference>
<name>A0ABD1MQL6_9FABA</name>
<evidence type="ECO:0000313" key="3">
    <source>
        <dbReference type="EMBL" id="KAL2337370.1"/>
    </source>
</evidence>
<evidence type="ECO:0000256" key="1">
    <source>
        <dbReference type="ARBA" id="ARBA00022821"/>
    </source>
</evidence>
<keyword evidence="4" id="KW-1185">Reference proteome</keyword>
<proteinExistence type="predicted"/>
<dbReference type="AlphaFoldDB" id="A0ABD1MQL6"/>
<accession>A0ABD1MQL6</accession>
<dbReference type="InterPro" id="IPR057135">
    <property type="entry name" value="At4g27190-like_LRR"/>
</dbReference>
<dbReference type="Gene3D" id="3.80.10.10">
    <property type="entry name" value="Ribonuclease Inhibitor"/>
    <property type="match status" value="1"/>
</dbReference>
<dbReference type="PANTHER" id="PTHR33463">
    <property type="entry name" value="NB-ARC DOMAIN-CONTAINING PROTEIN-RELATED"/>
    <property type="match status" value="1"/>
</dbReference>
<organism evidence="3 4">
    <name type="scientific">Flemingia macrophylla</name>
    <dbReference type="NCBI Taxonomy" id="520843"/>
    <lineage>
        <taxon>Eukaryota</taxon>
        <taxon>Viridiplantae</taxon>
        <taxon>Streptophyta</taxon>
        <taxon>Embryophyta</taxon>
        <taxon>Tracheophyta</taxon>
        <taxon>Spermatophyta</taxon>
        <taxon>Magnoliopsida</taxon>
        <taxon>eudicotyledons</taxon>
        <taxon>Gunneridae</taxon>
        <taxon>Pentapetalae</taxon>
        <taxon>rosids</taxon>
        <taxon>fabids</taxon>
        <taxon>Fabales</taxon>
        <taxon>Fabaceae</taxon>
        <taxon>Papilionoideae</taxon>
        <taxon>50 kb inversion clade</taxon>
        <taxon>NPAAA clade</taxon>
        <taxon>indigoferoid/millettioid clade</taxon>
        <taxon>Phaseoleae</taxon>
        <taxon>Flemingia</taxon>
    </lineage>
</organism>
<dbReference type="InterPro" id="IPR050905">
    <property type="entry name" value="Plant_NBS-LRR"/>
</dbReference>
<gene>
    <name evidence="3" type="ORF">Fmac_011816</name>
</gene>
<feature type="domain" description="Disease resistance protein At4g27190-like leucine-rich repeats" evidence="2">
    <location>
        <begin position="2"/>
        <end position="139"/>
    </location>
</feature>
<dbReference type="Proteomes" id="UP001603857">
    <property type="component" value="Unassembled WGS sequence"/>
</dbReference>
<dbReference type="Pfam" id="PF23247">
    <property type="entry name" value="LRR_RPS2"/>
    <property type="match status" value="1"/>
</dbReference>
<evidence type="ECO:0000313" key="4">
    <source>
        <dbReference type="Proteomes" id="UP001603857"/>
    </source>
</evidence>
<sequence length="238" mass="27281">MKKLTEIWHHTFPLHSFGELDALIIEGCNKLVNVFPSFTVRRFKSLCNLKVTNCKSMKEIFDLKGCGKCDADMTNLQNVHVQALPKLKHILNKDPEGRLHIKRLKKIRVQECLFLEHIFPVSVARDLKNLEYLEVLNCGQLKEIVSMEEKINVESLLFEFPRLITATFSKLPNLESFYGKTCELRCSALNNLSVELCHKLKLFKDANANPEIGNTEIKPVFLPEKVLIIILASMPFSN</sequence>
<reference evidence="3 4" key="1">
    <citation type="submission" date="2024-08" db="EMBL/GenBank/DDBJ databases">
        <title>Insights into the chromosomal genome structure of Flemingia macrophylla.</title>
        <authorList>
            <person name="Ding Y."/>
            <person name="Zhao Y."/>
            <person name="Bi W."/>
            <person name="Wu M."/>
            <person name="Zhao G."/>
            <person name="Gong Y."/>
            <person name="Li W."/>
            <person name="Zhang P."/>
        </authorList>
    </citation>
    <scope>NUCLEOTIDE SEQUENCE [LARGE SCALE GENOMIC DNA]</scope>
    <source>
        <strain evidence="3">DYQJB</strain>
        <tissue evidence="3">Leaf</tissue>
    </source>
</reference>